<feature type="coiled-coil region" evidence="1">
    <location>
        <begin position="394"/>
        <end position="428"/>
    </location>
</feature>
<keyword evidence="1" id="KW-0175">Coiled coil</keyword>
<dbReference type="SUPFAM" id="SSF53474">
    <property type="entry name" value="alpha/beta-Hydrolases"/>
    <property type="match status" value="1"/>
</dbReference>
<dbReference type="EMBL" id="AEXY01000004">
    <property type="protein sequence ID" value="EGD37446.1"/>
    <property type="molecule type" value="Genomic_DNA"/>
</dbReference>
<organism evidence="2 3">
    <name type="scientific">Streptococcus sanguinis SK150</name>
    <dbReference type="NCBI Taxonomy" id="888811"/>
    <lineage>
        <taxon>Bacteria</taxon>
        <taxon>Bacillati</taxon>
        <taxon>Bacillota</taxon>
        <taxon>Bacilli</taxon>
        <taxon>Lactobacillales</taxon>
        <taxon>Streptococcaceae</taxon>
        <taxon>Streptococcus</taxon>
    </lineage>
</organism>
<dbReference type="RefSeq" id="WP_002908721.1">
    <property type="nucleotide sequence ID" value="NZ_GL872442.1"/>
</dbReference>
<evidence type="ECO:0000313" key="2">
    <source>
        <dbReference type="EMBL" id="EGD37446.1"/>
    </source>
</evidence>
<sequence length="577" mass="65161">MIFLPNWNLKSFDNIYASLAESAYRDRPNGFSFEQLLPEEQKILNSGKSLVFDFSKDAKDKKGQVTQGGGTDLPNQGKVYLQPDNEGLLEDKKTGYNAYYVTDTDTINQNTKQTYFAVRGSDGFGIDIDEAQKNWVEYLRTYNPSDFNFQDWVYNDAAFALTDAIIPQAKHATEGMKAKIAELNQYAAPDAKMDITAHSLGTMTSIQGVAGLNEEELSKVGHIVLFDGPDPTKSLEKAGYGDKIPQLDAKTTYYVNPFDPVSMLNRDKPWDQQFGDVRVVVPIEYTSMMDKHSSHDLGAYQIDSKGNLLEVSEDYHPELWKAGHKLADLNKKSIENIKRYVPEKVIEKLVTMSPEEFNRLAGQLLDSMKEGSLLGIKKSIIEIKDKLGLSWEEVRNIFNNRDKLIDTYENYEKEYAKIIKDAKKESLEWDRENLDLKNPNNLHERIKRAGSYEDRILLRSQLLYTAVELAGSDIEQKISEVKTALADAESNLKEFIDSKRSAIEALGSLLSASEIEGLMSELSFENLWDSGINELNITHLKEFETKITNFSQSMIQCAQNLEQVDAQGAADIFAAFS</sequence>
<evidence type="ECO:0000313" key="3">
    <source>
        <dbReference type="Proteomes" id="UP000003530"/>
    </source>
</evidence>
<protein>
    <submittedName>
        <fullName evidence="2">Uncharacterized protein</fullName>
    </submittedName>
</protein>
<proteinExistence type="predicted"/>
<dbReference type="Proteomes" id="UP000003530">
    <property type="component" value="Unassembled WGS sequence"/>
</dbReference>
<evidence type="ECO:0000256" key="1">
    <source>
        <dbReference type="SAM" id="Coils"/>
    </source>
</evidence>
<gene>
    <name evidence="2" type="ORF">HMPREF9383_0477</name>
</gene>
<accession>F0IK25</accession>
<comment type="caution">
    <text evidence="2">The sequence shown here is derived from an EMBL/GenBank/DDBJ whole genome shotgun (WGS) entry which is preliminary data.</text>
</comment>
<dbReference type="InterPro" id="IPR029058">
    <property type="entry name" value="AB_hydrolase_fold"/>
</dbReference>
<dbReference type="PATRIC" id="fig|888811.3.peg.473"/>
<dbReference type="HOGENOM" id="CLU_041127_0_0_9"/>
<reference evidence="2 3" key="1">
    <citation type="submission" date="2011-02" db="EMBL/GenBank/DDBJ databases">
        <authorList>
            <person name="Muzny D."/>
            <person name="Qin X."/>
            <person name="Deng J."/>
            <person name="Jiang H."/>
            <person name="Liu Y."/>
            <person name="Qu J."/>
            <person name="Song X.-Z."/>
            <person name="Zhang L."/>
            <person name="Thornton R."/>
            <person name="Coyle M."/>
            <person name="Francisco L."/>
            <person name="Jackson L."/>
            <person name="Javaid M."/>
            <person name="Korchina V."/>
            <person name="Kovar C."/>
            <person name="Mata R."/>
            <person name="Mathew T."/>
            <person name="Ngo R."/>
            <person name="Nguyen L."/>
            <person name="Nguyen N."/>
            <person name="Okwuonu G."/>
            <person name="Ongeri F."/>
            <person name="Pham C."/>
            <person name="Simmons D."/>
            <person name="Wilczek-Boney K."/>
            <person name="Hale W."/>
            <person name="Jakkamsetti A."/>
            <person name="Pham P."/>
            <person name="Ruth R."/>
            <person name="San Lucas F."/>
            <person name="Warren J."/>
            <person name="Zhang J."/>
            <person name="Zhao Z."/>
            <person name="Zhou C."/>
            <person name="Zhu D."/>
            <person name="Lee S."/>
            <person name="Bess C."/>
            <person name="Blankenburg K."/>
            <person name="Forbes L."/>
            <person name="Fu Q."/>
            <person name="Gubbala S."/>
            <person name="Hirani K."/>
            <person name="Jayaseelan J.C."/>
            <person name="Lara F."/>
            <person name="Munidasa M."/>
            <person name="Palculict T."/>
            <person name="Patil S."/>
            <person name="Pu L.-L."/>
            <person name="Saada N."/>
            <person name="Tang L."/>
            <person name="Weissenberger G."/>
            <person name="Zhu Y."/>
            <person name="Hemphill L."/>
            <person name="Shang Y."/>
            <person name="Youmans B."/>
            <person name="Ayvaz T."/>
            <person name="Ross M."/>
            <person name="Santibanez J."/>
            <person name="Aqrawi P."/>
            <person name="Gross S."/>
            <person name="Joshi V."/>
            <person name="Fowler G."/>
            <person name="Nazareth L."/>
            <person name="Reid J."/>
            <person name="Worley K."/>
            <person name="Petrosino J."/>
            <person name="Highlander S."/>
            <person name="Gibbs R."/>
        </authorList>
    </citation>
    <scope>NUCLEOTIDE SEQUENCE [LARGE SCALE GENOMIC DNA]</scope>
    <source>
        <strain evidence="2 3">SK150</strain>
    </source>
</reference>
<name>F0IK25_STRSA</name>
<dbReference type="AlphaFoldDB" id="F0IK25"/>